<proteinExistence type="predicted"/>
<accession>A0ABZ2LXQ3</accession>
<dbReference type="SUPFAM" id="SSF89550">
    <property type="entry name" value="PHP domain-like"/>
    <property type="match status" value="1"/>
</dbReference>
<dbReference type="NCBIfam" id="NF038032">
    <property type="entry name" value="CehA_McbA_metalo"/>
    <property type="match status" value="1"/>
</dbReference>
<dbReference type="InterPro" id="IPR016195">
    <property type="entry name" value="Pol/histidinol_Pase-like"/>
</dbReference>
<protein>
    <submittedName>
        <fullName evidence="2">CehA/McbA family metallohydrolase</fullName>
    </submittedName>
</protein>
<evidence type="ECO:0000256" key="1">
    <source>
        <dbReference type="SAM" id="MobiDB-lite"/>
    </source>
</evidence>
<evidence type="ECO:0000313" key="2">
    <source>
        <dbReference type="EMBL" id="WXB15678.1"/>
    </source>
</evidence>
<evidence type="ECO:0000313" key="3">
    <source>
        <dbReference type="Proteomes" id="UP001370348"/>
    </source>
</evidence>
<gene>
    <name evidence="2" type="ORF">LZC94_00095</name>
</gene>
<keyword evidence="3" id="KW-1185">Reference proteome</keyword>
<name>A0ABZ2LXQ3_9BACT</name>
<sequence>MRRGDWIATALLAGLLGFALTHRPKPPREERVAREAHPRPVPPDAPRLGGALGTFAIEPERVTATFARDGFALPMDLVLLADGDARPVALSGVALLPDGTLHGTFVIDLDGEPQIATVVFRMDPSREVLLAELSISDARFADAHGLSLAVEFGAGTRPVFVSGVGEISDVARVTGRAAVLEDDLHPLGAVSASGPVQVRRHPTQGPDEQHGDGPMDLLVASPPARNGKTDLRLVLGKSSASLWGVLFAQAGMETAPVHGIVSAAPGDTRVRAHAHVFGLDASGSPSVRAAVDHEGRFAIDVPRSVDKWYAAEKADRTSAPIVFEPGTPWDLRLDLSPGGELRVRIVDPDTGAPLTARLVVHGVDGTLDPSFGPDYRASGAGPIIDSLRGDVATPLPAGRYRVSATKGIEYTVDAKTIELAGDRTVALELHLRHVVPTPGMLGCDLHVHARPSFDTPVSVEDRVLSLVAAGIDFAVPSEHNVVGNYAPALESLDLAHEMGSVPGVEITTFNPYIGHFGLFPFPLDARVPPFRHTNVASIFNAARRGDPNRILQVNHPRLSREIGYFDAMGFDPRGAPPSRMRTDFDSIEVYNGYEMQSQEKVDVVLRDYFSLLNQGHRITATGSSDSHSIQYQWAGYPRTMVMVGPVADGDLTGLDPSVVVSNLKRGAAIVTSGPVVEVEANGAHPGDELMLASDATLSAHVKVRAAPWVDVTSVEIVVDGATTSRIDIPSQPTKIGDEPGTIEQAVARTVRFDRDVPISGLRLSTTLSTTNPDSRTTSTKSNWKLSAADPRFRLQTSDTRRHWFVVIVRGTRKVDDVLPFMPVPPMAISNPIWYRMSTIGADSNPSKSLRGEPTR</sequence>
<dbReference type="Proteomes" id="UP001370348">
    <property type="component" value="Chromosome"/>
</dbReference>
<feature type="region of interest" description="Disordered" evidence="1">
    <location>
        <begin position="192"/>
        <end position="214"/>
    </location>
</feature>
<reference evidence="2 3" key="1">
    <citation type="submission" date="2021-12" db="EMBL/GenBank/DDBJ databases">
        <title>Discovery of the Pendulisporaceae a myxobacterial family with distinct sporulation behavior and unique specialized metabolism.</title>
        <authorList>
            <person name="Garcia R."/>
            <person name="Popoff A."/>
            <person name="Bader C.D."/>
            <person name="Loehr J."/>
            <person name="Walesch S."/>
            <person name="Walt C."/>
            <person name="Boldt J."/>
            <person name="Bunk B."/>
            <person name="Haeckl F.J.F.P.J."/>
            <person name="Gunesch A.P."/>
            <person name="Birkelbach J."/>
            <person name="Nuebel U."/>
            <person name="Pietschmann T."/>
            <person name="Bach T."/>
            <person name="Mueller R."/>
        </authorList>
    </citation>
    <scope>NUCLEOTIDE SEQUENCE [LARGE SCALE GENOMIC DNA]</scope>
    <source>
        <strain evidence="2 3">MSr11954</strain>
    </source>
</reference>
<dbReference type="Gene3D" id="3.20.20.140">
    <property type="entry name" value="Metal-dependent hydrolases"/>
    <property type="match status" value="1"/>
</dbReference>
<organism evidence="2 3">
    <name type="scientific">Pendulispora albinea</name>
    <dbReference type="NCBI Taxonomy" id="2741071"/>
    <lineage>
        <taxon>Bacteria</taxon>
        <taxon>Pseudomonadati</taxon>
        <taxon>Myxococcota</taxon>
        <taxon>Myxococcia</taxon>
        <taxon>Myxococcales</taxon>
        <taxon>Sorangiineae</taxon>
        <taxon>Pendulisporaceae</taxon>
        <taxon>Pendulispora</taxon>
    </lineage>
</organism>
<dbReference type="RefSeq" id="WP_394825313.1">
    <property type="nucleotide sequence ID" value="NZ_CP089984.1"/>
</dbReference>
<dbReference type="EMBL" id="CP089984">
    <property type="protein sequence ID" value="WXB15678.1"/>
    <property type="molecule type" value="Genomic_DNA"/>
</dbReference>